<evidence type="ECO:0000256" key="1">
    <source>
        <dbReference type="SAM" id="MobiDB-lite"/>
    </source>
</evidence>
<dbReference type="OrthoDB" id="785129at2759"/>
<dbReference type="EMBL" id="LFYR01001224">
    <property type="protein sequence ID" value="KMZ63485.1"/>
    <property type="molecule type" value="Genomic_DNA"/>
</dbReference>
<dbReference type="PANTHER" id="PTHR33137:SF4">
    <property type="entry name" value="MEDIATOR OF RNA POLYMERASE II TRANSCRIPTION SUBUNIT 15A-RELATED"/>
    <property type="match status" value="1"/>
</dbReference>
<feature type="compositionally biased region" description="Low complexity" evidence="1">
    <location>
        <begin position="191"/>
        <end position="209"/>
    </location>
</feature>
<dbReference type="STRING" id="29655.A0A0K9P5M0"/>
<sequence>MEHQLRNQGPSTQVSVTTQSQSRQLLAQDPKSNISSTTVQGSCSFSPELSSTEGMTQANISSHVENQNKDGMPVITQNSLNNIPVQSISQNMYASSQSQMQERHQRQSIISQNQQVPQNHILYEQELIKQSSLFQSQIPQQQQKQPVLSQSQLQSCQQPLIQMSTGLQSGIQQNQQNPVQQPTSSLNQKHPQSLVRQQQSSQQPNLHLPTSISQKSNVLQANQQMGHQSSLTNIQQNQLLGQHNNLSDVQKLHQHQRLSNQQNGLMNMQQPQQMINQQNISLHQKQQMPQSNVSGIQQQSSLRSQHQSQILGSTISASNMQSQNPNLRSYSNVSGQDIQQTSSVLMQLQDSDDSPDQTSDPSIPEWREDVYQEVLLLKETYYSDINNMHQNLEVRIQQVLEQERLLQSGSAKQELDRLMKFKSSLERFLHILLTPKQNIPFGLKDNIQNLENKIVNMLSNRPRKGFSQGQQKLQHSQGQVGGDFGILQQSSNGSSLKNNVNSLNAKNANPLQCNNLQYQVKSGNQQQKFLMQKKLQQQLIQQRSQQKQSQHEQLQQKQQPNIQLQGSQMQQHHPINEMNELNIRQISSSKPIPFNPSCIGQRQTYNQQEQKIPAPLPISSLKSISILSPQISQHSSAQMDQQSVSSPTVNPSSPVSSNQLIEHEKQFSNISSFSNPGNAGPQQSSPIDQYLSDITPGISVSSFLDDEKNVTERPLEYLIRMVGSSSPNSLASSATDIGSVVHMIDRFAGSAPGNGSRASLGEDLVATTRLRMQSRNLMLQDGSFVTTKMKKHTTAIQLNGMSSVGSVHDSLKRTGIDISEFESTATSRIKRAKMEANHALLEEIRFINQHLIDTSVDIIDEDIDSISSATEAEGTVVKFTYLAVSLSPTLKLQFATSRVLSILPLLLVIPPNYPSCSPVLLEKIPAEISNEPEDLSAKVKSSFSKFLCGLSSPTSLKEMASSWDLCVRKVVLEYAQLSGGGTFSSKYGTWKEISKT</sequence>
<feature type="region of interest" description="Disordered" evidence="1">
    <location>
        <begin position="631"/>
        <end position="657"/>
    </location>
</feature>
<proteinExistence type="predicted"/>
<protein>
    <recommendedName>
        <fullName evidence="2">ARC105/Med15 mediator subunit C-terminal domain-containing protein</fullName>
    </recommendedName>
</protein>
<gene>
    <name evidence="3" type="ORF">ZOSMA_404G00030</name>
</gene>
<feature type="compositionally biased region" description="Polar residues" evidence="1">
    <location>
        <begin position="30"/>
        <end position="56"/>
    </location>
</feature>
<reference evidence="4" key="1">
    <citation type="journal article" date="2016" name="Nature">
        <title>The genome of the seagrass Zostera marina reveals angiosperm adaptation to the sea.</title>
        <authorList>
            <person name="Olsen J.L."/>
            <person name="Rouze P."/>
            <person name="Verhelst B."/>
            <person name="Lin Y.-C."/>
            <person name="Bayer T."/>
            <person name="Collen J."/>
            <person name="Dattolo E."/>
            <person name="De Paoli E."/>
            <person name="Dittami S."/>
            <person name="Maumus F."/>
            <person name="Michel G."/>
            <person name="Kersting A."/>
            <person name="Lauritano C."/>
            <person name="Lohaus R."/>
            <person name="Toepel M."/>
            <person name="Tonon T."/>
            <person name="Vanneste K."/>
            <person name="Amirebrahimi M."/>
            <person name="Brakel J."/>
            <person name="Bostroem C."/>
            <person name="Chovatia M."/>
            <person name="Grimwood J."/>
            <person name="Jenkins J.W."/>
            <person name="Jueterbock A."/>
            <person name="Mraz A."/>
            <person name="Stam W.T."/>
            <person name="Tice H."/>
            <person name="Bornberg-Bauer E."/>
            <person name="Green P.J."/>
            <person name="Pearson G.A."/>
            <person name="Procaccini G."/>
            <person name="Duarte C.M."/>
            <person name="Schmutz J."/>
            <person name="Reusch T.B.H."/>
            <person name="Van de Peer Y."/>
        </authorList>
    </citation>
    <scope>NUCLEOTIDE SEQUENCE [LARGE SCALE GENOMIC DNA]</scope>
    <source>
        <strain evidence="4">cv. Finnish</strain>
    </source>
</reference>
<accession>A0A0K9P5M0</accession>
<dbReference type="Pfam" id="PF21539">
    <property type="entry name" value="Med15_C"/>
    <property type="match status" value="1"/>
</dbReference>
<feature type="compositionally biased region" description="Polar residues" evidence="1">
    <location>
        <begin position="281"/>
        <end position="296"/>
    </location>
</feature>
<dbReference type="OMA" id="DIANTWD"/>
<feature type="region of interest" description="Disordered" evidence="1">
    <location>
        <begin position="169"/>
        <end position="209"/>
    </location>
</feature>
<feature type="region of interest" description="Disordered" evidence="1">
    <location>
        <begin position="281"/>
        <end position="309"/>
    </location>
</feature>
<evidence type="ECO:0000313" key="3">
    <source>
        <dbReference type="EMBL" id="KMZ63485.1"/>
    </source>
</evidence>
<dbReference type="GO" id="GO:0003713">
    <property type="term" value="F:transcription coactivator activity"/>
    <property type="evidence" value="ECO:0007669"/>
    <property type="project" value="InterPro"/>
</dbReference>
<evidence type="ECO:0000259" key="2">
    <source>
        <dbReference type="Pfam" id="PF21539"/>
    </source>
</evidence>
<dbReference type="Proteomes" id="UP000036987">
    <property type="component" value="Unassembled WGS sequence"/>
</dbReference>
<feature type="region of interest" description="Disordered" evidence="1">
    <location>
        <begin position="542"/>
        <end position="571"/>
    </location>
</feature>
<name>A0A0K9P5M0_ZOSMR</name>
<feature type="compositionally biased region" description="Low complexity" evidence="1">
    <location>
        <begin position="542"/>
        <end position="565"/>
    </location>
</feature>
<evidence type="ECO:0000313" key="4">
    <source>
        <dbReference type="Proteomes" id="UP000036987"/>
    </source>
</evidence>
<keyword evidence="4" id="KW-1185">Reference proteome</keyword>
<feature type="compositionally biased region" description="Low complexity" evidence="1">
    <location>
        <begin position="297"/>
        <end position="309"/>
    </location>
</feature>
<feature type="compositionally biased region" description="Low complexity" evidence="1">
    <location>
        <begin position="11"/>
        <end position="22"/>
    </location>
</feature>
<dbReference type="InterPro" id="IPR048386">
    <property type="entry name" value="Med15_C"/>
</dbReference>
<feature type="region of interest" description="Disordered" evidence="1">
    <location>
        <begin position="1"/>
        <end position="56"/>
    </location>
</feature>
<dbReference type="AlphaFoldDB" id="A0A0K9P5M0"/>
<feature type="region of interest" description="Disordered" evidence="1">
    <location>
        <begin position="481"/>
        <end position="503"/>
    </location>
</feature>
<dbReference type="GO" id="GO:0031490">
    <property type="term" value="F:chromatin DNA binding"/>
    <property type="evidence" value="ECO:0000318"/>
    <property type="project" value="GO_Central"/>
</dbReference>
<organism evidence="3 4">
    <name type="scientific">Zostera marina</name>
    <name type="common">Eelgrass</name>
    <dbReference type="NCBI Taxonomy" id="29655"/>
    <lineage>
        <taxon>Eukaryota</taxon>
        <taxon>Viridiplantae</taxon>
        <taxon>Streptophyta</taxon>
        <taxon>Embryophyta</taxon>
        <taxon>Tracheophyta</taxon>
        <taxon>Spermatophyta</taxon>
        <taxon>Magnoliopsida</taxon>
        <taxon>Liliopsida</taxon>
        <taxon>Zosteraceae</taxon>
        <taxon>Zostera</taxon>
    </lineage>
</organism>
<feature type="domain" description="ARC105/Med15 mediator subunit C-terminal" evidence="2">
    <location>
        <begin position="890"/>
        <end position="969"/>
    </location>
</feature>
<dbReference type="InterPro" id="IPR044661">
    <property type="entry name" value="MED15a/b/c-like"/>
</dbReference>
<dbReference type="PANTHER" id="PTHR33137">
    <property type="entry name" value="MEDIATOR OF RNA POLYMERASE II TRANSCRIPTION SUBUNIT 15A-RELATED"/>
    <property type="match status" value="1"/>
</dbReference>
<comment type="caution">
    <text evidence="3">The sequence shown here is derived from an EMBL/GenBank/DDBJ whole genome shotgun (WGS) entry which is preliminary data.</text>
</comment>
<feature type="compositionally biased region" description="Polar residues" evidence="1">
    <location>
        <begin position="1"/>
        <end position="10"/>
    </location>
</feature>
<feature type="compositionally biased region" description="Low complexity" evidence="1">
    <location>
        <begin position="172"/>
        <end position="182"/>
    </location>
</feature>
<feature type="compositionally biased region" description="Low complexity" evidence="1">
    <location>
        <begin position="490"/>
        <end position="503"/>
    </location>
</feature>